<dbReference type="Ensembl" id="ENSPCET00000025493.1">
    <property type="protein sequence ID" value="ENSPCEP00000024674.1"/>
    <property type="gene ID" value="ENSPCEG00000018514.1"/>
</dbReference>
<dbReference type="AlphaFoldDB" id="A0A8C8SUI6"/>
<evidence type="ECO:0000256" key="2">
    <source>
        <dbReference type="SAM" id="Phobius"/>
    </source>
</evidence>
<evidence type="ECO:0000256" key="1">
    <source>
        <dbReference type="SAM" id="MobiDB-lite"/>
    </source>
</evidence>
<dbReference type="Proteomes" id="UP000694393">
    <property type="component" value="Unplaced"/>
</dbReference>
<feature type="compositionally biased region" description="Basic and acidic residues" evidence="1">
    <location>
        <begin position="162"/>
        <end position="176"/>
    </location>
</feature>
<feature type="region of interest" description="Disordered" evidence="1">
    <location>
        <begin position="162"/>
        <end position="192"/>
    </location>
</feature>
<dbReference type="GO" id="GO:0048488">
    <property type="term" value="P:synaptic vesicle endocytosis"/>
    <property type="evidence" value="ECO:0007669"/>
    <property type="project" value="TreeGrafter"/>
</dbReference>
<evidence type="ECO:0000259" key="3">
    <source>
        <dbReference type="Pfam" id="PF20413"/>
    </source>
</evidence>
<dbReference type="GO" id="GO:0098793">
    <property type="term" value="C:presynapse"/>
    <property type="evidence" value="ECO:0007669"/>
    <property type="project" value="GOC"/>
</dbReference>
<evidence type="ECO:0000313" key="4">
    <source>
        <dbReference type="Ensembl" id="ENSPCEP00000024674.1"/>
    </source>
</evidence>
<proteinExistence type="predicted"/>
<dbReference type="Pfam" id="PF20413">
    <property type="entry name" value="BLTP1_N"/>
    <property type="match status" value="1"/>
</dbReference>
<feature type="transmembrane region" description="Helical" evidence="2">
    <location>
        <begin position="27"/>
        <end position="46"/>
    </location>
</feature>
<sequence length="776" mass="89585">MEQRKNESIVPSITQLEDFLTEHNSNVVWLLVATILSCGWIIYLTYYNSRNVGLILTLVLNRLYKRGYIHIGSFSFSVLSGKVMVREIYYITEDMSVRIQDGFIIFRWWKMYNPKQKQHDPKAETRLYIMVNDFEFHVYNRSDLYGQLQELFGLDLTINPPRKEDEKAQENGRDTTHSNLESVKVKTESQDPSSSWRSLIPVIKVNVSTGRLAFGNHYQPQTLCINFDDAFLTYTTKPPSSHLDQFMHIMKGKLENVRVMLVPSPRYVGLQNDEPPRLMGEGFVVMQSNDVDIYYYMDEPGLVPEETEENNDEETSNEDSKLQDLPPCWGLDIVCGKGTDFNYGPWADRQRDCLWKFFFPPDYQVMKISEIAQPGKPRQILAFELRMNIIADATIDLLFTKNRETNAVHVNVGAGSYLEINIPMTVSENGYSPAIKGQLLHVDATSSMQYRTLLEAEMLAFHINANYPRIWNMPQTWQCEVEVYKATYHFIFAQKSFFTDLIQDWSSDSAPDIFSFVPYIWNFKVMFHQFEMIWAANQHNWIDCSTKQQENVYLAACGETLNIIFSLPFTDFVPATCNTRFSLKGEDVDLHLFLPDCHPSKYSLFMLVKDCHPNKISPESCISAECQSGQKTGKPKWRNITQEEAGWVECWTVPSVTFTIDYTWHPIYPQKADEQLKQSLSEMEETMLPVHRPSQKTADRIISSPTVSTRLPVDPSELPPDKLHVELELSPDSQITLYGPLLNAFLCVKVRLKEEYYIKFLLVFVCSSCITQATPS</sequence>
<keyword evidence="2" id="KW-0472">Membrane</keyword>
<accession>A0A8C8SUI6</accession>
<reference evidence="4" key="2">
    <citation type="submission" date="2025-09" db="UniProtKB">
        <authorList>
            <consortium name="Ensembl"/>
        </authorList>
    </citation>
    <scope>IDENTIFICATION</scope>
</reference>
<dbReference type="InterPro" id="IPR047104">
    <property type="entry name" value="BLTP1_N"/>
</dbReference>
<name>A0A8C8SUI6_9SAUR</name>
<keyword evidence="2" id="KW-0812">Transmembrane</keyword>
<keyword evidence="2" id="KW-1133">Transmembrane helix</keyword>
<feature type="domain" description="Bridge-like lipid transfer protein family member 1 N-terminal" evidence="3">
    <location>
        <begin position="1"/>
        <end position="753"/>
    </location>
</feature>
<reference evidence="4" key="1">
    <citation type="submission" date="2025-08" db="UniProtKB">
        <authorList>
            <consortium name="Ensembl"/>
        </authorList>
    </citation>
    <scope>IDENTIFICATION</scope>
</reference>
<dbReference type="PANTHER" id="PTHR31640:SF1">
    <property type="entry name" value="BRIDGE-LIKE LIPID TRANSFER PROTEIN FAMILY MEMBER 1"/>
    <property type="match status" value="1"/>
</dbReference>
<dbReference type="InterPro" id="IPR033616">
    <property type="entry name" value="BLTP1"/>
</dbReference>
<dbReference type="PANTHER" id="PTHR31640">
    <property type="entry name" value="TRANSMEMBRANE PROTEIN KIAA1109"/>
    <property type="match status" value="1"/>
</dbReference>
<protein>
    <submittedName>
        <fullName evidence="4">KIAA1109</fullName>
    </submittedName>
</protein>
<keyword evidence="5" id="KW-1185">Reference proteome</keyword>
<organism evidence="4 5">
    <name type="scientific">Pelusios castaneus</name>
    <name type="common">West African mud turtle</name>
    <dbReference type="NCBI Taxonomy" id="367368"/>
    <lineage>
        <taxon>Eukaryota</taxon>
        <taxon>Metazoa</taxon>
        <taxon>Chordata</taxon>
        <taxon>Craniata</taxon>
        <taxon>Vertebrata</taxon>
        <taxon>Euteleostomi</taxon>
        <taxon>Archelosauria</taxon>
        <taxon>Testudinata</taxon>
        <taxon>Testudines</taxon>
        <taxon>Pleurodira</taxon>
        <taxon>Pelomedusidae</taxon>
        <taxon>Pelusios</taxon>
    </lineage>
</organism>
<evidence type="ECO:0000313" key="5">
    <source>
        <dbReference type="Proteomes" id="UP000694393"/>
    </source>
</evidence>